<comment type="caution">
    <text evidence="1">The sequence shown here is derived from an EMBL/GenBank/DDBJ whole genome shotgun (WGS) entry which is preliminary data.</text>
</comment>
<protein>
    <submittedName>
        <fullName evidence="1">Uncharacterized protein</fullName>
    </submittedName>
</protein>
<organism evidence="1 2">
    <name type="scientific">Parthenolecanium corni</name>
    <dbReference type="NCBI Taxonomy" id="536013"/>
    <lineage>
        <taxon>Eukaryota</taxon>
        <taxon>Metazoa</taxon>
        <taxon>Ecdysozoa</taxon>
        <taxon>Arthropoda</taxon>
        <taxon>Hexapoda</taxon>
        <taxon>Insecta</taxon>
        <taxon>Pterygota</taxon>
        <taxon>Neoptera</taxon>
        <taxon>Paraneoptera</taxon>
        <taxon>Hemiptera</taxon>
        <taxon>Sternorrhyncha</taxon>
        <taxon>Coccoidea</taxon>
        <taxon>Coccidae</taxon>
        <taxon>Parthenolecanium</taxon>
    </lineage>
</organism>
<evidence type="ECO:0000313" key="1">
    <source>
        <dbReference type="EMBL" id="KAK7575501.1"/>
    </source>
</evidence>
<proteinExistence type="predicted"/>
<evidence type="ECO:0000313" key="2">
    <source>
        <dbReference type="Proteomes" id="UP001367676"/>
    </source>
</evidence>
<dbReference type="EMBL" id="JBBCAQ010000036">
    <property type="protein sequence ID" value="KAK7575501.1"/>
    <property type="molecule type" value="Genomic_DNA"/>
</dbReference>
<dbReference type="AlphaFoldDB" id="A0AAN9T7Q1"/>
<accession>A0AAN9T7Q1</accession>
<reference evidence="1 2" key="1">
    <citation type="submission" date="2024-03" db="EMBL/GenBank/DDBJ databases">
        <title>Adaptation during the transition from Ophiocordyceps entomopathogen to insect associate is accompanied by gene loss and intensified selection.</title>
        <authorList>
            <person name="Ward C.M."/>
            <person name="Onetto C.A."/>
            <person name="Borneman A.R."/>
        </authorList>
    </citation>
    <scope>NUCLEOTIDE SEQUENCE [LARGE SCALE GENOMIC DNA]</scope>
    <source>
        <strain evidence="1">AWRI1</strain>
        <tissue evidence="1">Single Adult Female</tissue>
    </source>
</reference>
<dbReference type="Proteomes" id="UP001367676">
    <property type="component" value="Unassembled WGS sequence"/>
</dbReference>
<name>A0AAN9T7Q1_9HEMI</name>
<keyword evidence="2" id="KW-1185">Reference proteome</keyword>
<gene>
    <name evidence="1" type="ORF">V9T40_011787</name>
</gene>
<sequence>MRYSYLVDGRKSQRVVQSFRLLTLQSDGDYEYDETSVHFDNDSEDPIIRWQLYATFLSSVRGALAGNSNKFFEHEKDRKNSSSFYSCITLYLYLLSPVDDGSESYDERIVDRVRSRVRLRMREKKRKKKKKKKERAERCIVDARPTVVRKSNYESKLSALADD</sequence>